<protein>
    <submittedName>
        <fullName evidence="1">Uncharacterized protein</fullName>
    </submittedName>
</protein>
<reference evidence="1 2" key="1">
    <citation type="submission" date="2018-11" db="EMBL/GenBank/DDBJ databases">
        <authorList>
            <consortium name="Pathogen Informatics"/>
        </authorList>
    </citation>
    <scope>NUCLEOTIDE SEQUENCE [LARGE SCALE GENOMIC DNA]</scope>
    <source>
        <strain evidence="1 2">Zambia</strain>
    </source>
</reference>
<proteinExistence type="predicted"/>
<evidence type="ECO:0000313" key="2">
    <source>
        <dbReference type="Proteomes" id="UP000277204"/>
    </source>
</evidence>
<name>A0A183LTH9_9TREM</name>
<dbReference type="AlphaFoldDB" id="A0A183LTH9"/>
<dbReference type="EMBL" id="UZAI01002799">
    <property type="protein sequence ID" value="VDO74745.1"/>
    <property type="molecule type" value="Genomic_DNA"/>
</dbReference>
<evidence type="ECO:0000313" key="1">
    <source>
        <dbReference type="EMBL" id="VDO74745.1"/>
    </source>
</evidence>
<gene>
    <name evidence="1" type="ORF">SMRZ_LOCUS7104</name>
</gene>
<dbReference type="Proteomes" id="UP000277204">
    <property type="component" value="Unassembled WGS sequence"/>
</dbReference>
<keyword evidence="2" id="KW-1185">Reference proteome</keyword>
<accession>A0A183LTH9</accession>
<sequence>MNIITATITTINTTATTTNTNTTTNNNNNKTCADKLTNCKSNSYIIVDYFRNKKANYIIQYKHKFQTTIQNS</sequence>
<organism evidence="1 2">
    <name type="scientific">Schistosoma margrebowiei</name>
    <dbReference type="NCBI Taxonomy" id="48269"/>
    <lineage>
        <taxon>Eukaryota</taxon>
        <taxon>Metazoa</taxon>
        <taxon>Spiralia</taxon>
        <taxon>Lophotrochozoa</taxon>
        <taxon>Platyhelminthes</taxon>
        <taxon>Trematoda</taxon>
        <taxon>Digenea</taxon>
        <taxon>Strigeidida</taxon>
        <taxon>Schistosomatoidea</taxon>
        <taxon>Schistosomatidae</taxon>
        <taxon>Schistosoma</taxon>
    </lineage>
</organism>